<dbReference type="PATRIC" id="fig|1299334.3.peg.876"/>
<proteinExistence type="predicted"/>
<gene>
    <name evidence="1" type="ORF">I553_9361</name>
</gene>
<evidence type="ECO:0000313" key="1">
    <source>
        <dbReference type="EMBL" id="EUA73205.1"/>
    </source>
</evidence>
<sequence>MGGVDPGRQVCLSARFYAGRWHVGRRNTGTGGVLHELVHRRGNAFRLVRALGL</sequence>
<dbReference type="AlphaFoldDB" id="X8E046"/>
<reference evidence="1" key="1">
    <citation type="submission" date="2014-01" db="EMBL/GenBank/DDBJ databases">
        <authorList>
            <person name="Brown-Elliot B."/>
            <person name="Wallace R."/>
            <person name="Lenaerts A."/>
            <person name="Ordway D."/>
            <person name="DeGroote M.A."/>
            <person name="Parker T."/>
            <person name="Sizemore C."/>
            <person name="Tallon L.J."/>
            <person name="Sadzewicz L.K."/>
            <person name="Sengamalay N."/>
            <person name="Fraser C.M."/>
            <person name="Hine E."/>
            <person name="Shefchek K.A."/>
            <person name="Das S.P."/>
            <person name="Tettelin H."/>
        </authorList>
    </citation>
    <scope>NUCLEOTIDE SEQUENCE [LARGE SCALE GENOMIC DNA]</scope>
    <source>
        <strain evidence="1">4042</strain>
    </source>
</reference>
<organism evidence="1">
    <name type="scientific">Mycobacterium xenopi 4042</name>
    <dbReference type="NCBI Taxonomy" id="1299334"/>
    <lineage>
        <taxon>Bacteria</taxon>
        <taxon>Bacillati</taxon>
        <taxon>Actinomycetota</taxon>
        <taxon>Actinomycetes</taxon>
        <taxon>Mycobacteriales</taxon>
        <taxon>Mycobacteriaceae</taxon>
        <taxon>Mycobacterium</taxon>
    </lineage>
</organism>
<accession>X8E046</accession>
<name>X8E046_MYCXE</name>
<dbReference type="EMBL" id="JAOB01000011">
    <property type="protein sequence ID" value="EUA73205.1"/>
    <property type="molecule type" value="Genomic_DNA"/>
</dbReference>
<protein>
    <submittedName>
        <fullName evidence="1">Uncharacterized protein</fullName>
    </submittedName>
</protein>
<comment type="caution">
    <text evidence="1">The sequence shown here is derived from an EMBL/GenBank/DDBJ whole genome shotgun (WGS) entry which is preliminary data.</text>
</comment>